<evidence type="ECO:0000313" key="12">
    <source>
        <dbReference type="Proteomes" id="UP000431080"/>
    </source>
</evidence>
<feature type="binding site" evidence="9">
    <location>
        <begin position="249"/>
        <end position="250"/>
    </location>
    <ligand>
        <name>ATP</name>
        <dbReference type="ChEBI" id="CHEBI:30616"/>
    </ligand>
</feature>
<feature type="binding site" evidence="9">
    <location>
        <position position="136"/>
    </location>
    <ligand>
        <name>substrate</name>
    </ligand>
</feature>
<feature type="binding site" evidence="9">
    <location>
        <begin position="11"/>
        <end position="13"/>
    </location>
    <ligand>
        <name>substrate</name>
    </ligand>
</feature>
<evidence type="ECO:0000256" key="2">
    <source>
        <dbReference type="ARBA" id="ARBA00022723"/>
    </source>
</evidence>
<dbReference type="InterPro" id="IPR011877">
    <property type="entry name" value="Ribokinase"/>
</dbReference>
<proteinExistence type="inferred from homology"/>
<dbReference type="EC" id="2.7.1.15" evidence="9"/>
<feature type="binding site" evidence="9">
    <location>
        <position position="280"/>
    </location>
    <ligand>
        <name>K(+)</name>
        <dbReference type="ChEBI" id="CHEBI:29103"/>
    </ligand>
</feature>
<dbReference type="CDD" id="cd01174">
    <property type="entry name" value="ribokinase"/>
    <property type="match status" value="1"/>
</dbReference>
<evidence type="ECO:0000256" key="1">
    <source>
        <dbReference type="ARBA" id="ARBA00022679"/>
    </source>
</evidence>
<keyword evidence="3 9" id="KW-0547">Nucleotide-binding</keyword>
<comment type="function">
    <text evidence="9">Catalyzes the phosphorylation of ribose at O-5 in a reaction requiring ATP and magnesium. The resulting D-ribose-5-phosphate can then be used either for sythesis of nucleotides, histidine, and tryptophan, or as a component of the pentose phosphate pathway.</text>
</comment>
<dbReference type="HAMAP" id="MF_01987">
    <property type="entry name" value="Ribokinase"/>
    <property type="match status" value="1"/>
</dbReference>
<evidence type="ECO:0000256" key="3">
    <source>
        <dbReference type="ARBA" id="ARBA00022741"/>
    </source>
</evidence>
<feature type="binding site" evidence="9">
    <location>
        <begin position="217"/>
        <end position="222"/>
    </location>
    <ligand>
        <name>ATP</name>
        <dbReference type="ChEBI" id="CHEBI:30616"/>
    </ligand>
</feature>
<evidence type="ECO:0000313" key="11">
    <source>
        <dbReference type="EMBL" id="MRG60723.1"/>
    </source>
</evidence>
<keyword evidence="12" id="KW-1185">Reference proteome</keyword>
<comment type="pathway">
    <text evidence="9">Carbohydrate metabolism; D-ribose degradation; D-ribose 5-phosphate from beta-D-ribopyranose: step 2/2.</text>
</comment>
<feature type="active site" description="Proton acceptor" evidence="9">
    <location>
        <position position="250"/>
    </location>
</feature>
<sequence length="297" mass="29622">MPKVLVLGAINQDEVARVSRHPLPGETVVATGVATSPGGKGANQAAAAAASGVEVQLIGAVGDDRAGSHQLEALSQAGVDVSMVRRVMETATGRAFICVSDAGENSIVVMLGANAFVSPATLHGAATPDVVVGQTEVGAVPVEALGGFAAECGARLVINNAPVVPLSPRLLAAADPLIVNRHEAADMLRPDDAATADELDLVARLRRSTGARSVIVTLGADGCVIADAADVRRLPAVEADEVVDTTGAGDAFVGVLAASLARGRSLDASAIEASTAASAVVARHGARAVPGTMALTD</sequence>
<keyword evidence="1 9" id="KW-0808">Transferase</keyword>
<comment type="catalytic activity">
    <reaction evidence="9">
        <text>D-ribose + ATP = D-ribose 5-phosphate + ADP + H(+)</text>
        <dbReference type="Rhea" id="RHEA:13697"/>
        <dbReference type="ChEBI" id="CHEBI:15378"/>
        <dbReference type="ChEBI" id="CHEBI:30616"/>
        <dbReference type="ChEBI" id="CHEBI:47013"/>
        <dbReference type="ChEBI" id="CHEBI:78346"/>
        <dbReference type="ChEBI" id="CHEBI:456216"/>
        <dbReference type="EC" id="2.7.1.15"/>
    </reaction>
</comment>
<dbReference type="InterPro" id="IPR002139">
    <property type="entry name" value="Ribo/fructo_kinase"/>
</dbReference>
<feature type="domain" description="Carbohydrate kinase PfkB" evidence="10">
    <location>
        <begin position="1"/>
        <end position="288"/>
    </location>
</feature>
<comment type="caution">
    <text evidence="11">The sequence shown here is derived from an EMBL/GenBank/DDBJ whole genome shotgun (WGS) entry which is preliminary data.</text>
</comment>
<keyword evidence="9" id="KW-0963">Cytoplasm</keyword>
<dbReference type="GO" id="GO:0019303">
    <property type="term" value="P:D-ribose catabolic process"/>
    <property type="evidence" value="ECO:0007669"/>
    <property type="project" value="UniProtKB-UniRule"/>
</dbReference>
<evidence type="ECO:0000256" key="7">
    <source>
        <dbReference type="ARBA" id="ARBA00022958"/>
    </source>
</evidence>
<keyword evidence="4 9" id="KW-0418">Kinase</keyword>
<protein>
    <recommendedName>
        <fullName evidence="9">Ribokinase</fullName>
        <shortName evidence="9">RK</shortName>
        <ecNumber evidence="9">2.7.1.15</ecNumber>
    </recommendedName>
</protein>
<dbReference type="RefSeq" id="WP_153685160.1">
    <property type="nucleotide sequence ID" value="NZ_WJIF01000007.1"/>
</dbReference>
<feature type="binding site" evidence="9">
    <location>
        <position position="180"/>
    </location>
    <ligand>
        <name>ATP</name>
        <dbReference type="ChEBI" id="CHEBI:30616"/>
    </ligand>
</feature>
<evidence type="ECO:0000256" key="5">
    <source>
        <dbReference type="ARBA" id="ARBA00022840"/>
    </source>
</evidence>
<evidence type="ECO:0000259" key="10">
    <source>
        <dbReference type="Pfam" id="PF00294"/>
    </source>
</evidence>
<organism evidence="11 12">
    <name type="scientific">Agromyces agglutinans</name>
    <dbReference type="NCBI Taxonomy" id="2662258"/>
    <lineage>
        <taxon>Bacteria</taxon>
        <taxon>Bacillati</taxon>
        <taxon>Actinomycetota</taxon>
        <taxon>Actinomycetes</taxon>
        <taxon>Micrococcales</taxon>
        <taxon>Microbacteriaceae</taxon>
        <taxon>Agromyces</taxon>
    </lineage>
</organism>
<feature type="binding site" evidence="9">
    <location>
        <position position="285"/>
    </location>
    <ligand>
        <name>K(+)</name>
        <dbReference type="ChEBI" id="CHEBI:29103"/>
    </ligand>
</feature>
<feature type="binding site" evidence="9">
    <location>
        <position position="250"/>
    </location>
    <ligand>
        <name>substrate</name>
    </ligand>
</feature>
<keyword evidence="2 9" id="KW-0479">Metal-binding</keyword>
<dbReference type="EMBL" id="WJIF01000007">
    <property type="protein sequence ID" value="MRG60723.1"/>
    <property type="molecule type" value="Genomic_DNA"/>
</dbReference>
<dbReference type="GO" id="GO:0005829">
    <property type="term" value="C:cytosol"/>
    <property type="evidence" value="ECO:0007669"/>
    <property type="project" value="TreeGrafter"/>
</dbReference>
<dbReference type="Proteomes" id="UP000431080">
    <property type="component" value="Unassembled WGS sequence"/>
</dbReference>
<evidence type="ECO:0000256" key="8">
    <source>
        <dbReference type="ARBA" id="ARBA00023277"/>
    </source>
</evidence>
<comment type="activity regulation">
    <text evidence="9">Activated by a monovalent cation that binds near, but not in, the active site. The most likely occupant of the site in vivo is potassium. Ion binding induces a conformational change that may alter substrate affinity.</text>
</comment>
<comment type="similarity">
    <text evidence="9">Belongs to the carbohydrate kinase PfkB family. Ribokinase subfamily.</text>
</comment>
<feature type="binding site" evidence="9">
    <location>
        <begin position="39"/>
        <end position="43"/>
    </location>
    <ligand>
        <name>substrate</name>
    </ligand>
</feature>
<feature type="binding site" evidence="9">
    <location>
        <position position="283"/>
    </location>
    <ligand>
        <name>K(+)</name>
        <dbReference type="ChEBI" id="CHEBI:29103"/>
    </ligand>
</feature>
<keyword evidence="8 9" id="KW-0119">Carbohydrate metabolism</keyword>
<dbReference type="PRINTS" id="PR00990">
    <property type="entry name" value="RIBOKINASE"/>
</dbReference>
<dbReference type="Gene3D" id="3.40.1190.20">
    <property type="match status" value="1"/>
</dbReference>
<evidence type="ECO:0000256" key="9">
    <source>
        <dbReference type="HAMAP-Rule" id="MF_01987"/>
    </source>
</evidence>
<comment type="cofactor">
    <cofactor evidence="9">
        <name>Mg(2+)</name>
        <dbReference type="ChEBI" id="CHEBI:18420"/>
    </cofactor>
    <text evidence="9">Requires a divalent cation, most likely magnesium in vivo, as an electrophilic catalyst to aid phosphoryl group transfer. It is the chelate of the metal and the nucleotide that is the actual substrate.</text>
</comment>
<feature type="binding site" evidence="9">
    <location>
        <position position="246"/>
    </location>
    <ligand>
        <name>K(+)</name>
        <dbReference type="ChEBI" id="CHEBI:29103"/>
    </ligand>
</feature>
<accession>A0A6I2FFN6</accession>
<dbReference type="AlphaFoldDB" id="A0A6I2FFN6"/>
<dbReference type="SUPFAM" id="SSF53613">
    <property type="entry name" value="Ribokinase-like"/>
    <property type="match status" value="1"/>
</dbReference>
<comment type="caution">
    <text evidence="9">Lacks conserved residue(s) required for the propagation of feature annotation.</text>
</comment>
<dbReference type="PANTHER" id="PTHR10584">
    <property type="entry name" value="SUGAR KINASE"/>
    <property type="match status" value="1"/>
</dbReference>
<dbReference type="GO" id="GO:0005524">
    <property type="term" value="F:ATP binding"/>
    <property type="evidence" value="ECO:0007669"/>
    <property type="project" value="UniProtKB-UniRule"/>
</dbReference>
<dbReference type="UniPathway" id="UPA00916">
    <property type="reaction ID" value="UER00889"/>
</dbReference>
<keyword evidence="7 9" id="KW-0630">Potassium</keyword>
<name>A0A6I2FFN6_9MICO</name>
<dbReference type="PANTHER" id="PTHR10584:SF166">
    <property type="entry name" value="RIBOKINASE"/>
    <property type="match status" value="1"/>
</dbReference>
<dbReference type="InterPro" id="IPR029056">
    <property type="entry name" value="Ribokinase-like"/>
</dbReference>
<dbReference type="InterPro" id="IPR011611">
    <property type="entry name" value="PfkB_dom"/>
</dbReference>
<comment type="subunit">
    <text evidence="9">Homodimer.</text>
</comment>
<keyword evidence="6 9" id="KW-0460">Magnesium</keyword>
<feature type="binding site" evidence="9">
    <location>
        <position position="244"/>
    </location>
    <ligand>
        <name>K(+)</name>
        <dbReference type="ChEBI" id="CHEBI:29103"/>
    </ligand>
</feature>
<evidence type="ECO:0000256" key="4">
    <source>
        <dbReference type="ARBA" id="ARBA00022777"/>
    </source>
</evidence>
<comment type="subcellular location">
    <subcellularLocation>
        <location evidence="9">Cytoplasm</location>
    </subcellularLocation>
</comment>
<keyword evidence="5 9" id="KW-0067">ATP-binding</keyword>
<gene>
    <name evidence="9" type="primary">rbsK</name>
    <name evidence="11" type="ORF">GE115_12710</name>
</gene>
<evidence type="ECO:0000256" key="6">
    <source>
        <dbReference type="ARBA" id="ARBA00022842"/>
    </source>
</evidence>
<dbReference type="Pfam" id="PF00294">
    <property type="entry name" value="PfkB"/>
    <property type="match status" value="1"/>
</dbReference>
<dbReference type="GO" id="GO:0004747">
    <property type="term" value="F:ribokinase activity"/>
    <property type="evidence" value="ECO:0007669"/>
    <property type="project" value="UniProtKB-UniRule"/>
</dbReference>
<reference evidence="11 12" key="1">
    <citation type="submission" date="2019-10" db="EMBL/GenBank/DDBJ databases">
        <authorList>
            <person name="Nie G."/>
            <person name="Ming H."/>
            <person name="Yi B."/>
        </authorList>
    </citation>
    <scope>NUCLEOTIDE SEQUENCE [LARGE SCALE GENOMIC DNA]</scope>
    <source>
        <strain evidence="11 12">CFH 90414</strain>
    </source>
</reference>
<dbReference type="GO" id="GO:0046872">
    <property type="term" value="F:metal ion binding"/>
    <property type="evidence" value="ECO:0007669"/>
    <property type="project" value="UniProtKB-KW"/>
</dbReference>